<evidence type="ECO:0000313" key="11">
    <source>
        <dbReference type="Proteomes" id="UP000318307"/>
    </source>
</evidence>
<dbReference type="Proteomes" id="UP000318307">
    <property type="component" value="Unassembled WGS sequence"/>
</dbReference>
<dbReference type="PANTHER" id="PTHR11814">
    <property type="entry name" value="SULFATE TRANSPORTER"/>
    <property type="match status" value="1"/>
</dbReference>
<dbReference type="InterPro" id="IPR011006">
    <property type="entry name" value="CheY-like_superfamily"/>
</dbReference>
<dbReference type="GO" id="GO:0055085">
    <property type="term" value="P:transmembrane transport"/>
    <property type="evidence" value="ECO:0007669"/>
    <property type="project" value="InterPro"/>
</dbReference>
<protein>
    <submittedName>
        <fullName evidence="10">SulP family sulfate permease</fullName>
    </submittedName>
</protein>
<feature type="transmembrane region" description="Helical" evidence="7">
    <location>
        <begin position="332"/>
        <end position="351"/>
    </location>
</feature>
<dbReference type="Gene3D" id="3.30.750.24">
    <property type="entry name" value="STAS domain"/>
    <property type="match status" value="1"/>
</dbReference>
<dbReference type="InterPro" id="IPR001789">
    <property type="entry name" value="Sig_transdc_resp-reg_receiver"/>
</dbReference>
<dbReference type="RefSeq" id="WP_186442951.1">
    <property type="nucleotide sequence ID" value="NZ_VLLC01000006.1"/>
</dbReference>
<feature type="transmembrane region" description="Helical" evidence="7">
    <location>
        <begin position="159"/>
        <end position="179"/>
    </location>
</feature>
<keyword evidence="4 7" id="KW-0472">Membrane</keyword>
<evidence type="ECO:0000259" key="8">
    <source>
        <dbReference type="PROSITE" id="PS50110"/>
    </source>
</evidence>
<feature type="transmembrane region" description="Helical" evidence="7">
    <location>
        <begin position="307"/>
        <end position="326"/>
    </location>
</feature>
<dbReference type="Gene3D" id="3.40.50.2300">
    <property type="match status" value="1"/>
</dbReference>
<evidence type="ECO:0000259" key="9">
    <source>
        <dbReference type="PROSITE" id="PS50801"/>
    </source>
</evidence>
<feature type="transmembrane region" description="Helical" evidence="7">
    <location>
        <begin position="116"/>
        <end position="139"/>
    </location>
</feature>
<dbReference type="EMBL" id="VLLC01000006">
    <property type="protein sequence ID" value="TWI74173.1"/>
    <property type="molecule type" value="Genomic_DNA"/>
</dbReference>
<feature type="domain" description="Response regulatory" evidence="8">
    <location>
        <begin position="536"/>
        <end position="650"/>
    </location>
</feature>
<evidence type="ECO:0000256" key="5">
    <source>
        <dbReference type="PROSITE-ProRule" id="PRU00169"/>
    </source>
</evidence>
<dbReference type="InterPro" id="IPR011547">
    <property type="entry name" value="SLC26A/SulP_dom"/>
</dbReference>
<keyword evidence="3 7" id="KW-1133">Transmembrane helix</keyword>
<dbReference type="GO" id="GO:0000160">
    <property type="term" value="P:phosphorelay signal transduction system"/>
    <property type="evidence" value="ECO:0007669"/>
    <property type="project" value="InterPro"/>
</dbReference>
<gene>
    <name evidence="10" type="ORF">LZ24_01113</name>
</gene>
<organism evidence="10 11">
    <name type="scientific">Desulfobotulus alkaliphilus</name>
    <dbReference type="NCBI Taxonomy" id="622671"/>
    <lineage>
        <taxon>Bacteria</taxon>
        <taxon>Pseudomonadati</taxon>
        <taxon>Thermodesulfobacteriota</taxon>
        <taxon>Desulfobacteria</taxon>
        <taxon>Desulfobacterales</taxon>
        <taxon>Desulfobacteraceae</taxon>
        <taxon>Desulfobotulus</taxon>
    </lineage>
</organism>
<evidence type="ECO:0000256" key="7">
    <source>
        <dbReference type="SAM" id="Phobius"/>
    </source>
</evidence>
<keyword evidence="5" id="KW-0597">Phosphoprotein</keyword>
<dbReference type="SMART" id="SM00448">
    <property type="entry name" value="REC"/>
    <property type="match status" value="1"/>
</dbReference>
<name>A0A562RZ76_9BACT</name>
<evidence type="ECO:0000256" key="3">
    <source>
        <dbReference type="ARBA" id="ARBA00022989"/>
    </source>
</evidence>
<feature type="transmembrane region" description="Helical" evidence="7">
    <location>
        <begin position="40"/>
        <end position="56"/>
    </location>
</feature>
<dbReference type="InterPro" id="IPR001902">
    <property type="entry name" value="SLC26A/SulP_fam"/>
</dbReference>
<evidence type="ECO:0000313" key="10">
    <source>
        <dbReference type="EMBL" id="TWI74173.1"/>
    </source>
</evidence>
<evidence type="ECO:0000256" key="2">
    <source>
        <dbReference type="ARBA" id="ARBA00022692"/>
    </source>
</evidence>
<feature type="transmembrane region" description="Helical" evidence="7">
    <location>
        <begin position="85"/>
        <end position="104"/>
    </location>
</feature>
<sequence>MISTLSMPRIRGDLFGGLTAGVVALPLALAFGVASGAGAAAGLYGAIMLGLIAALAGGTKMQISGPTGPMTVVFAAILISMEGNIAMVMGAVLVCGVVQILLGLSKTGALVKFIPYPVVSGFMSGIGLIIILLQIAPLLGAPSQASPTGAIFAIPETLMSINFQAAFLSLLTLLIVFLTPMSISRILPSPLLALISVTLISIAAGFKVPVIGEIPMGLPDLTLPLFSMETLKPVIVAGVTLALLGSIDSLLTSLVADSVTGTRHNSNRELVGQGLGNTLCAFVGGIPGAGATMRTVVNIKAGGSTRISGVTHAVFLLILLLGAAPLAQNIPLAVLAGILIKVGLDILDYRFIKLLKTAPKDDLMVMTAVFVLTVFVDLIIAVGVGVLFSMALITKRVSSQARVSIWPDDESATSRMQGQVRVLEIQGAFFFGSTSRLTDNVDQVMGTKVIIFNCSRIPFIDLSAVFALEETIERLKASKITSLVVMPPQIRAQLINLNHEGLPSQIIFPDLKSALMEAEIFTQPEKSPKALVPGARILLVDDEKDFTEMLALRLEERGHIISLAHDGREGLNLLREKPQDVVVLDLRMPGMGGLEVLAELKKEFPSVEVILLTGHGSEESAVQGMRMGAFDYLLKPAEFSELLDKIKAARRRKVSQEERIRQAEARLISPRTPQSTDLQHQEN</sequence>
<dbReference type="AlphaFoldDB" id="A0A562RZ76"/>
<dbReference type="InterPro" id="IPR002645">
    <property type="entry name" value="STAS_dom"/>
</dbReference>
<feature type="compositionally biased region" description="Polar residues" evidence="6">
    <location>
        <begin position="671"/>
        <end position="683"/>
    </location>
</feature>
<feature type="transmembrane region" description="Helical" evidence="7">
    <location>
        <begin position="234"/>
        <end position="256"/>
    </location>
</feature>
<comment type="subcellular location">
    <subcellularLocation>
        <location evidence="1">Membrane</location>
        <topology evidence="1">Multi-pass membrane protein</topology>
    </subcellularLocation>
</comment>
<dbReference type="SUPFAM" id="SSF52091">
    <property type="entry name" value="SpoIIaa-like"/>
    <property type="match status" value="1"/>
</dbReference>
<evidence type="ECO:0000256" key="1">
    <source>
        <dbReference type="ARBA" id="ARBA00004141"/>
    </source>
</evidence>
<proteinExistence type="predicted"/>
<feature type="transmembrane region" description="Helical" evidence="7">
    <location>
        <begin position="191"/>
        <end position="214"/>
    </location>
</feature>
<dbReference type="PROSITE" id="PS50801">
    <property type="entry name" value="STAS"/>
    <property type="match status" value="1"/>
</dbReference>
<dbReference type="PROSITE" id="PS50110">
    <property type="entry name" value="RESPONSE_REGULATORY"/>
    <property type="match status" value="1"/>
</dbReference>
<dbReference type="CDD" id="cd07042">
    <property type="entry name" value="STAS_SulP_like_sulfate_transporter"/>
    <property type="match status" value="1"/>
</dbReference>
<dbReference type="Pfam" id="PF00916">
    <property type="entry name" value="Sulfate_transp"/>
    <property type="match status" value="1"/>
</dbReference>
<reference evidence="10 11" key="1">
    <citation type="submission" date="2019-07" db="EMBL/GenBank/DDBJ databases">
        <title>Genome sequencing of 100 strains of the haloalkaliphilic chemolithoautotrophic sulfur-oxidizing bacterium Thioalkalivibrio.</title>
        <authorList>
            <person name="Muyzer G."/>
        </authorList>
    </citation>
    <scope>NUCLEOTIDE SEQUENCE [LARGE SCALE GENOMIC DNA]</scope>
    <source>
        <strain evidence="10 11">ASO4-4</strain>
    </source>
</reference>
<feature type="region of interest" description="Disordered" evidence="6">
    <location>
        <begin position="657"/>
        <end position="683"/>
    </location>
</feature>
<dbReference type="Pfam" id="PF01740">
    <property type="entry name" value="STAS"/>
    <property type="match status" value="1"/>
</dbReference>
<evidence type="ECO:0000256" key="6">
    <source>
        <dbReference type="SAM" id="MobiDB-lite"/>
    </source>
</evidence>
<dbReference type="InterPro" id="IPR036513">
    <property type="entry name" value="STAS_dom_sf"/>
</dbReference>
<dbReference type="Pfam" id="PF00072">
    <property type="entry name" value="Response_reg"/>
    <property type="match status" value="1"/>
</dbReference>
<accession>A0A562RZ76</accession>
<feature type="transmembrane region" description="Helical" evidence="7">
    <location>
        <begin position="363"/>
        <end position="393"/>
    </location>
</feature>
<keyword evidence="2 7" id="KW-0812">Transmembrane</keyword>
<evidence type="ECO:0000256" key="4">
    <source>
        <dbReference type="ARBA" id="ARBA00023136"/>
    </source>
</evidence>
<dbReference type="SUPFAM" id="SSF52172">
    <property type="entry name" value="CheY-like"/>
    <property type="match status" value="1"/>
</dbReference>
<dbReference type="GO" id="GO:0016020">
    <property type="term" value="C:membrane"/>
    <property type="evidence" value="ECO:0007669"/>
    <property type="project" value="UniProtKB-SubCell"/>
</dbReference>
<comment type="caution">
    <text evidence="10">The sequence shown here is derived from an EMBL/GenBank/DDBJ whole genome shotgun (WGS) entry which is preliminary data.</text>
</comment>
<feature type="domain" description="STAS" evidence="9">
    <location>
        <begin position="410"/>
        <end position="518"/>
    </location>
</feature>
<keyword evidence="11" id="KW-1185">Reference proteome</keyword>
<feature type="modified residue" description="4-aspartylphosphate" evidence="5">
    <location>
        <position position="585"/>
    </location>
</feature>